<protein>
    <submittedName>
        <fullName evidence="1">Uncharacterized protein</fullName>
    </submittedName>
</protein>
<dbReference type="Proteomes" id="UP000223464">
    <property type="component" value="Segment"/>
</dbReference>
<keyword evidence="2" id="KW-1185">Reference proteome</keyword>
<evidence type="ECO:0000313" key="1">
    <source>
        <dbReference type="EMBL" id="ARM65955.1"/>
    </source>
</evidence>
<evidence type="ECO:0000313" key="2">
    <source>
        <dbReference type="Proteomes" id="UP000223464"/>
    </source>
</evidence>
<reference evidence="1 2" key="1">
    <citation type="journal article" date="2017" name="Viruses">
        <title>Phage Biodiversity in Artisanal Cheese Wheys Reflects the Complexity of the Fermentation Process.</title>
        <authorList>
            <person name="Mahony J."/>
            <person name="Moscarelli A."/>
            <person name="Kelleher P."/>
            <person name="Lugli G.A."/>
            <person name="Ventura M."/>
            <person name="Settanni L."/>
            <person name="van Sinderen D."/>
        </authorList>
    </citation>
    <scope>NUCLEOTIDE SEQUENCE [LARGE SCALE GENOMIC DNA]</scope>
</reference>
<sequence>MTKTQTTKGHFIQHTSKENDNKVLVHSYLFIVDTGVAEITIASPKYWKFLGENENWLTPTPELLEQKLLANEENGGTDLYILKDGFSLTESMFLRGETQLALGANGQPNTFGAQGVTIKSVEADDNAIVITLSDGATAKRNFTRQIKLPQPDGTVKEEYFADIAKKARFFQNELGQNVTPVTVSTFDVSTLVGGFVDYRVEESNYGQKPGQPAKYWLKFSNFTKQPAAPQMTPAELEALLAGGQA</sequence>
<gene>
    <name evidence="1" type="ORF">AM6_008</name>
</gene>
<dbReference type="EMBL" id="KY554766">
    <property type="protein sequence ID" value="ARM65955.1"/>
    <property type="molecule type" value="Genomic_DNA"/>
</dbReference>
<organism evidence="1 2">
    <name type="scientific">Lactococcus phage AM6</name>
    <dbReference type="NCBI Taxonomy" id="1965474"/>
    <lineage>
        <taxon>Viruses</taxon>
        <taxon>Duplodnaviria</taxon>
        <taxon>Heunggongvirae</taxon>
        <taxon>Uroviricota</taxon>
        <taxon>Caudoviricetes</taxon>
        <taxon>Teubervirus</taxon>
        <taxon>Teubervirus AM6</taxon>
    </lineage>
</organism>
<proteinExistence type="predicted"/>
<accession>A0A1W6JIC7</accession>
<name>A0A1W6JIC7_9CAUD</name>